<dbReference type="EMBL" id="RXIC02000021">
    <property type="protein sequence ID" value="KAB1218766.1"/>
    <property type="molecule type" value="Genomic_DNA"/>
</dbReference>
<evidence type="ECO:0000256" key="1">
    <source>
        <dbReference type="SAM" id="MobiDB-lite"/>
    </source>
</evidence>
<accession>A0A6A1W351</accession>
<sequence length="265" mass="29089">MVDEEWTKDAMNDDSVAALMLLRLKQARTRSPLPPPPAPTKPALHLDWTVRQRRSKSAPRHGDGKRKAEPARASPTTPLSWSGATSASGGALDGFEESSQPDKPTDGSRSKAAVKGGTTTHKRSRKKKSLAELRDEESLLLKERRYLKNELAALHLTLEKQRASNENLKRIKIDLLSQQTIKVTTAMASQEAIPDRKREMEGVCAPTSTFPTGLACKSLATIPHKCQSKSSMILEVRDRENSFVLPDLNLPLGEDSGAEILCSMS</sequence>
<protein>
    <submittedName>
        <fullName evidence="2">Uncharacterized protein</fullName>
    </submittedName>
</protein>
<evidence type="ECO:0000313" key="3">
    <source>
        <dbReference type="Proteomes" id="UP000516437"/>
    </source>
</evidence>
<dbReference type="OrthoDB" id="1724644at2759"/>
<organism evidence="2 3">
    <name type="scientific">Morella rubra</name>
    <name type="common">Chinese bayberry</name>
    <dbReference type="NCBI Taxonomy" id="262757"/>
    <lineage>
        <taxon>Eukaryota</taxon>
        <taxon>Viridiplantae</taxon>
        <taxon>Streptophyta</taxon>
        <taxon>Embryophyta</taxon>
        <taxon>Tracheophyta</taxon>
        <taxon>Spermatophyta</taxon>
        <taxon>Magnoliopsida</taxon>
        <taxon>eudicotyledons</taxon>
        <taxon>Gunneridae</taxon>
        <taxon>Pentapetalae</taxon>
        <taxon>rosids</taxon>
        <taxon>fabids</taxon>
        <taxon>Fagales</taxon>
        <taxon>Myricaceae</taxon>
        <taxon>Morella</taxon>
    </lineage>
</organism>
<dbReference type="Proteomes" id="UP000516437">
    <property type="component" value="Chromosome 3"/>
</dbReference>
<dbReference type="PANTHER" id="PTHR35099">
    <property type="entry name" value="OS02G0182700 PROTEIN"/>
    <property type="match status" value="1"/>
</dbReference>
<dbReference type="AlphaFoldDB" id="A0A6A1W351"/>
<comment type="caution">
    <text evidence="2">The sequence shown here is derived from an EMBL/GenBank/DDBJ whole genome shotgun (WGS) entry which is preliminary data.</text>
</comment>
<feature type="region of interest" description="Disordered" evidence="1">
    <location>
        <begin position="27"/>
        <end position="132"/>
    </location>
</feature>
<name>A0A6A1W351_9ROSI</name>
<evidence type="ECO:0000313" key="2">
    <source>
        <dbReference type="EMBL" id="KAB1218766.1"/>
    </source>
</evidence>
<reference evidence="2 3" key="1">
    <citation type="journal article" date="2019" name="Plant Biotechnol. J.">
        <title>The red bayberry genome and genetic basis of sex determination.</title>
        <authorList>
            <person name="Jia H.M."/>
            <person name="Jia H.J."/>
            <person name="Cai Q.L."/>
            <person name="Wang Y."/>
            <person name="Zhao H.B."/>
            <person name="Yang W.F."/>
            <person name="Wang G.Y."/>
            <person name="Li Y.H."/>
            <person name="Zhan D.L."/>
            <person name="Shen Y.T."/>
            <person name="Niu Q.F."/>
            <person name="Chang L."/>
            <person name="Qiu J."/>
            <person name="Zhao L."/>
            <person name="Xie H.B."/>
            <person name="Fu W.Y."/>
            <person name="Jin J."/>
            <person name="Li X.W."/>
            <person name="Jiao Y."/>
            <person name="Zhou C.C."/>
            <person name="Tu T."/>
            <person name="Chai C.Y."/>
            <person name="Gao J.L."/>
            <person name="Fan L.J."/>
            <person name="van de Weg E."/>
            <person name="Wang J.Y."/>
            <person name="Gao Z.S."/>
        </authorList>
    </citation>
    <scope>NUCLEOTIDE SEQUENCE [LARGE SCALE GENOMIC DNA]</scope>
    <source>
        <tissue evidence="2">Leaves</tissue>
    </source>
</reference>
<proteinExistence type="predicted"/>
<dbReference type="PANTHER" id="PTHR35099:SF10">
    <property type="entry name" value="BZIP DOMAIN-CONTAINING PROTEIN"/>
    <property type="match status" value="1"/>
</dbReference>
<keyword evidence="3" id="KW-1185">Reference proteome</keyword>
<gene>
    <name evidence="2" type="ORF">CJ030_MR3G026646</name>
</gene>
<feature type="compositionally biased region" description="Basic and acidic residues" evidence="1">
    <location>
        <begin position="60"/>
        <end position="70"/>
    </location>
</feature>